<evidence type="ECO:0000313" key="2">
    <source>
        <dbReference type="Proteomes" id="UP000009168"/>
    </source>
</evidence>
<evidence type="ECO:0008006" key="3">
    <source>
        <dbReference type="Google" id="ProtNLM"/>
    </source>
</evidence>
<dbReference type="GeneID" id="7832990"/>
<gene>
    <name evidence="1" type="ORF">TTHERM_00813050</name>
</gene>
<dbReference type="InParanoid" id="Q22SS6"/>
<protein>
    <recommendedName>
        <fullName evidence="3">Kinase domain protein</fullName>
    </recommendedName>
</protein>
<evidence type="ECO:0000313" key="1">
    <source>
        <dbReference type="EMBL" id="EAR88388.1"/>
    </source>
</evidence>
<dbReference type="Proteomes" id="UP000009168">
    <property type="component" value="Unassembled WGS sequence"/>
</dbReference>
<reference evidence="2" key="1">
    <citation type="journal article" date="2006" name="PLoS Biol.">
        <title>Macronuclear genome sequence of the ciliate Tetrahymena thermophila, a model eukaryote.</title>
        <authorList>
            <person name="Eisen J.A."/>
            <person name="Coyne R.S."/>
            <person name="Wu M."/>
            <person name="Wu D."/>
            <person name="Thiagarajan M."/>
            <person name="Wortman J.R."/>
            <person name="Badger J.H."/>
            <person name="Ren Q."/>
            <person name="Amedeo P."/>
            <person name="Jones K.M."/>
            <person name="Tallon L.J."/>
            <person name="Delcher A.L."/>
            <person name="Salzberg S.L."/>
            <person name="Silva J.C."/>
            <person name="Haas B.J."/>
            <person name="Majoros W.H."/>
            <person name="Farzad M."/>
            <person name="Carlton J.M."/>
            <person name="Smith R.K. Jr."/>
            <person name="Garg J."/>
            <person name="Pearlman R.E."/>
            <person name="Karrer K.M."/>
            <person name="Sun L."/>
            <person name="Manning G."/>
            <person name="Elde N.C."/>
            <person name="Turkewitz A.P."/>
            <person name="Asai D.J."/>
            <person name="Wilkes D.E."/>
            <person name="Wang Y."/>
            <person name="Cai H."/>
            <person name="Collins K."/>
            <person name="Stewart B.A."/>
            <person name="Lee S.R."/>
            <person name="Wilamowska K."/>
            <person name="Weinberg Z."/>
            <person name="Ruzzo W.L."/>
            <person name="Wloga D."/>
            <person name="Gaertig J."/>
            <person name="Frankel J."/>
            <person name="Tsao C.-C."/>
            <person name="Gorovsky M.A."/>
            <person name="Keeling P.J."/>
            <person name="Waller R.F."/>
            <person name="Patron N.J."/>
            <person name="Cherry J.M."/>
            <person name="Stover N.A."/>
            <person name="Krieger C.J."/>
            <person name="del Toro C."/>
            <person name="Ryder H.F."/>
            <person name="Williamson S.C."/>
            <person name="Barbeau R.A."/>
            <person name="Hamilton E.P."/>
            <person name="Orias E."/>
        </authorList>
    </citation>
    <scope>NUCLEOTIDE SEQUENCE [LARGE SCALE GENOMIC DNA]</scope>
    <source>
        <strain evidence="2">SB210</strain>
    </source>
</reference>
<dbReference type="Gene3D" id="3.80.10.10">
    <property type="entry name" value="Ribonuclease Inhibitor"/>
    <property type="match status" value="1"/>
</dbReference>
<organism evidence="1 2">
    <name type="scientific">Tetrahymena thermophila (strain SB210)</name>
    <dbReference type="NCBI Taxonomy" id="312017"/>
    <lineage>
        <taxon>Eukaryota</taxon>
        <taxon>Sar</taxon>
        <taxon>Alveolata</taxon>
        <taxon>Ciliophora</taxon>
        <taxon>Intramacronucleata</taxon>
        <taxon>Oligohymenophorea</taxon>
        <taxon>Hymenostomatida</taxon>
        <taxon>Tetrahymenina</taxon>
        <taxon>Tetrahymenidae</taxon>
        <taxon>Tetrahymena</taxon>
    </lineage>
</organism>
<dbReference type="HOGENOM" id="CLU_535876_0_0_1"/>
<proteinExistence type="predicted"/>
<accession>Q22SS6</accession>
<name>Q22SS6_TETTS</name>
<keyword evidence="2" id="KW-1185">Reference proteome</keyword>
<sequence length="509" mass="59280">MTEQYFSSNIDEVDTVEDKLIHLKIESLSELQLKSLENEAQKFQSNKQITISFKKSSVSIAKNQINLFTDIILKNTQFESLHIKNRYSNGSQQNVLSILQQTDKERIQKLLLDFKKNDLNQEEAETLNQEISSLVNLQELQLIISWHTCSSFYLDSLKNLRKCSKLHKLTISLEKTPIGSADLEKLIKQVSEIEQLKSLKLKINGDQLNISDSHILKIIPSKLLNLEELSIMVDRSTIQNTLTKGDMELEEEQIQNSNLKKLVLHENFDEDLQECQTQSLQFGFNLLNSYPNLRKLNLNLHNLTESDYMQYYQSISKQNQLEDLQISFKNNQQNEKLAQEFQNSLSHLKLLKKLNLSVDLVQDFTHFYLPKILQNCVQIFDLQLQVVSFNFDENSQKQLFDILPNLANLQNLKLLFPADVQKTLPLSFTKSISKCLNLQNLELNLKGGDAINKQKIKIRLTDPGNQYKVYRYKDFRSFFNHLQTVLFKQRITKSLHFFKAPKLVSYQIL</sequence>
<dbReference type="KEGG" id="tet:TTHERM_00813050"/>
<dbReference type="InterPro" id="IPR032675">
    <property type="entry name" value="LRR_dom_sf"/>
</dbReference>
<dbReference type="EMBL" id="GG662841">
    <property type="protein sequence ID" value="EAR88388.1"/>
    <property type="molecule type" value="Genomic_DNA"/>
</dbReference>
<dbReference type="AlphaFoldDB" id="Q22SS6"/>
<dbReference type="RefSeq" id="XP_001008633.1">
    <property type="nucleotide sequence ID" value="XM_001008633.1"/>
</dbReference>
<dbReference type="SUPFAM" id="SSF52047">
    <property type="entry name" value="RNI-like"/>
    <property type="match status" value="1"/>
</dbReference>